<dbReference type="EMBL" id="JAAAHW010001293">
    <property type="protein sequence ID" value="KAF9995732.1"/>
    <property type="molecule type" value="Genomic_DNA"/>
</dbReference>
<sequence>MVVGALAVLKAGGAYVPLDPTYASKRLSDILADSETTIVLADKAGRVAIGEGSLSLLTVIDPNTSLNVVNGFDRSNKDNDSNPQVPGLVSRHLAYVIYTSGSTGTPKGVLIEHQGVVNFIMTRPGICGIRQGSRVLQFASFGFDGSVMDVFATLGYGGTLYLLPNHIRYNPPLLWDYLRDHSITQALLPPALLRDCIDLPPLNNPLTMIVGGESYPASLLRALQSLFPNGTILNEYGPTETTIIAASWRFQEDFSGDIPPIGRPLANRRFYILDKHQNLVPLGAAGEIYIGGVGVARGYLNRPELTSEVFVHDPFAGAADARMYKTGDLGRYLPDGNICVLGRNDHQVKIRGFRIELGEIEARLTDHILVDKAIVVAMDQGNHKRLVAYVAAEQDDHLVNTLRSHLASCLPDYMVPAAIVRMDSLPLTSNGKIDRKALPAPDSDAFARQDYEEPQGVIENRIAQIWSELLHIDRVSRNDNFFALGGHSLLAVQMIERMRLVDLSLPIRVLFKTPTLSVLAQSISQYHEQEIPSNLITRETVTITPDMLPFIDLTQGDIDLIVKRVPGGVSNVQDIYSLSPLQEGILFHHLLESQGDPYLIITFTAFKSRELLDRYLEAIQQVVNRHDILRTAFMWDNLSTPAQVVWRQASLSVEEPQFDLANGPVKDQLMKHLDPRHHRIDLTQAPLVRFAIVRESDGRWVLAELLHHLIGDHSTLECMNLEIRAFMEGRGNTLPTPPPYRNLIFQVRSSKSQEDHEKFFTEMLADIDTPSLPFGLADVHGHGGEVTTSCRELPQELNDRLRRQAKQMG</sequence>
<gene>
    <name evidence="5" type="ORF">BGZ65_008620</name>
</gene>
<dbReference type="GO" id="GO:0031177">
    <property type="term" value="F:phosphopantetheine binding"/>
    <property type="evidence" value="ECO:0007669"/>
    <property type="project" value="TreeGrafter"/>
</dbReference>
<dbReference type="CDD" id="cd05930">
    <property type="entry name" value="A_NRPS"/>
    <property type="match status" value="1"/>
</dbReference>
<dbReference type="Proteomes" id="UP000749646">
    <property type="component" value="Unassembled WGS sequence"/>
</dbReference>
<dbReference type="AlphaFoldDB" id="A0A9P6MF05"/>
<proteinExistence type="predicted"/>
<dbReference type="GO" id="GO:0016874">
    <property type="term" value="F:ligase activity"/>
    <property type="evidence" value="ECO:0007669"/>
    <property type="project" value="UniProtKB-KW"/>
</dbReference>
<dbReference type="Pfam" id="PF00668">
    <property type="entry name" value="Condensation"/>
    <property type="match status" value="1"/>
</dbReference>
<evidence type="ECO:0000256" key="1">
    <source>
        <dbReference type="ARBA" id="ARBA00022450"/>
    </source>
</evidence>
<dbReference type="GO" id="GO:0005737">
    <property type="term" value="C:cytoplasm"/>
    <property type="evidence" value="ECO:0007669"/>
    <property type="project" value="TreeGrafter"/>
</dbReference>
<protein>
    <recommendedName>
        <fullName evidence="4">Carrier domain-containing protein</fullName>
    </recommendedName>
</protein>
<evidence type="ECO:0000256" key="3">
    <source>
        <dbReference type="ARBA" id="ARBA00022598"/>
    </source>
</evidence>
<dbReference type="Pfam" id="PF00550">
    <property type="entry name" value="PP-binding"/>
    <property type="match status" value="1"/>
</dbReference>
<dbReference type="InterPro" id="IPR045851">
    <property type="entry name" value="AMP-bd_C_sf"/>
</dbReference>
<dbReference type="OrthoDB" id="329835at2759"/>
<dbReference type="InterPro" id="IPR025110">
    <property type="entry name" value="AMP-bd_C"/>
</dbReference>
<dbReference type="Gene3D" id="3.30.300.30">
    <property type="match status" value="1"/>
</dbReference>
<evidence type="ECO:0000313" key="6">
    <source>
        <dbReference type="Proteomes" id="UP000749646"/>
    </source>
</evidence>
<evidence type="ECO:0000259" key="4">
    <source>
        <dbReference type="PROSITE" id="PS50075"/>
    </source>
</evidence>
<dbReference type="SUPFAM" id="SSF52777">
    <property type="entry name" value="CoA-dependent acyltransferases"/>
    <property type="match status" value="1"/>
</dbReference>
<evidence type="ECO:0000313" key="5">
    <source>
        <dbReference type="EMBL" id="KAF9995732.1"/>
    </source>
</evidence>
<dbReference type="InterPro" id="IPR009081">
    <property type="entry name" value="PP-bd_ACP"/>
</dbReference>
<dbReference type="Gene3D" id="3.40.50.980">
    <property type="match status" value="2"/>
</dbReference>
<feature type="non-terminal residue" evidence="5">
    <location>
        <position position="809"/>
    </location>
</feature>
<dbReference type="FunFam" id="3.30.300.30:FF:000010">
    <property type="entry name" value="Enterobactin synthetase component F"/>
    <property type="match status" value="1"/>
</dbReference>
<keyword evidence="2" id="KW-0597">Phosphoprotein</keyword>
<dbReference type="GO" id="GO:0044550">
    <property type="term" value="P:secondary metabolite biosynthetic process"/>
    <property type="evidence" value="ECO:0007669"/>
    <property type="project" value="TreeGrafter"/>
</dbReference>
<dbReference type="GO" id="GO:0043041">
    <property type="term" value="P:amino acid activation for nonribosomal peptide biosynthetic process"/>
    <property type="evidence" value="ECO:0007669"/>
    <property type="project" value="TreeGrafter"/>
</dbReference>
<dbReference type="InterPro" id="IPR010071">
    <property type="entry name" value="AA_adenyl_dom"/>
</dbReference>
<dbReference type="Gene3D" id="1.10.1200.10">
    <property type="entry name" value="ACP-like"/>
    <property type="match status" value="1"/>
</dbReference>
<name>A0A9P6MF05_9FUNG</name>
<dbReference type="Gene3D" id="3.30.559.10">
    <property type="entry name" value="Chloramphenicol acetyltransferase-like domain"/>
    <property type="match status" value="1"/>
</dbReference>
<dbReference type="InterPro" id="IPR020845">
    <property type="entry name" value="AMP-binding_CS"/>
</dbReference>
<dbReference type="SUPFAM" id="SSF56801">
    <property type="entry name" value="Acetyl-CoA synthetase-like"/>
    <property type="match status" value="1"/>
</dbReference>
<dbReference type="FunFam" id="2.30.38.10:FF:000001">
    <property type="entry name" value="Non-ribosomal peptide synthetase PvdI"/>
    <property type="match status" value="1"/>
</dbReference>
<dbReference type="InterPro" id="IPR036736">
    <property type="entry name" value="ACP-like_sf"/>
</dbReference>
<dbReference type="PROSITE" id="PS50075">
    <property type="entry name" value="CARRIER"/>
    <property type="match status" value="1"/>
</dbReference>
<dbReference type="PROSITE" id="PS00012">
    <property type="entry name" value="PHOSPHOPANTETHEINE"/>
    <property type="match status" value="1"/>
</dbReference>
<reference evidence="5" key="1">
    <citation type="journal article" date="2020" name="Fungal Divers.">
        <title>Resolving the Mortierellaceae phylogeny through synthesis of multi-gene phylogenetics and phylogenomics.</title>
        <authorList>
            <person name="Vandepol N."/>
            <person name="Liber J."/>
            <person name="Desiro A."/>
            <person name="Na H."/>
            <person name="Kennedy M."/>
            <person name="Barry K."/>
            <person name="Grigoriev I.V."/>
            <person name="Miller A.N."/>
            <person name="O'Donnell K."/>
            <person name="Stajich J.E."/>
            <person name="Bonito G."/>
        </authorList>
    </citation>
    <scope>NUCLEOTIDE SEQUENCE</scope>
    <source>
        <strain evidence="5">MES-2147</strain>
    </source>
</reference>
<dbReference type="SUPFAM" id="SSF47336">
    <property type="entry name" value="ACP-like"/>
    <property type="match status" value="1"/>
</dbReference>
<dbReference type="InterPro" id="IPR000873">
    <property type="entry name" value="AMP-dep_synth/lig_dom"/>
</dbReference>
<dbReference type="FunFam" id="1.10.1200.10:FF:000005">
    <property type="entry name" value="Nonribosomal peptide synthetase 1"/>
    <property type="match status" value="1"/>
</dbReference>
<dbReference type="InterPro" id="IPR006162">
    <property type="entry name" value="Ppantetheine_attach_site"/>
</dbReference>
<dbReference type="PANTHER" id="PTHR45527:SF1">
    <property type="entry name" value="FATTY ACID SYNTHASE"/>
    <property type="match status" value="1"/>
</dbReference>
<dbReference type="PANTHER" id="PTHR45527">
    <property type="entry name" value="NONRIBOSOMAL PEPTIDE SYNTHETASE"/>
    <property type="match status" value="1"/>
</dbReference>
<accession>A0A9P6MF05</accession>
<evidence type="ECO:0000256" key="2">
    <source>
        <dbReference type="ARBA" id="ARBA00022553"/>
    </source>
</evidence>
<keyword evidence="1" id="KW-0596">Phosphopantetheine</keyword>
<keyword evidence="6" id="KW-1185">Reference proteome</keyword>
<feature type="domain" description="Carrier" evidence="4">
    <location>
        <begin position="453"/>
        <end position="527"/>
    </location>
</feature>
<keyword evidence="3" id="KW-0436">Ligase</keyword>
<dbReference type="InterPro" id="IPR001242">
    <property type="entry name" value="Condensation_dom"/>
</dbReference>
<organism evidence="5 6">
    <name type="scientific">Modicella reniformis</name>
    <dbReference type="NCBI Taxonomy" id="1440133"/>
    <lineage>
        <taxon>Eukaryota</taxon>
        <taxon>Fungi</taxon>
        <taxon>Fungi incertae sedis</taxon>
        <taxon>Mucoromycota</taxon>
        <taxon>Mortierellomycotina</taxon>
        <taxon>Mortierellomycetes</taxon>
        <taxon>Mortierellales</taxon>
        <taxon>Mortierellaceae</taxon>
        <taxon>Modicella</taxon>
    </lineage>
</organism>
<comment type="caution">
    <text evidence="5">The sequence shown here is derived from an EMBL/GenBank/DDBJ whole genome shotgun (WGS) entry which is preliminary data.</text>
</comment>
<dbReference type="NCBIfam" id="TIGR01733">
    <property type="entry name" value="AA-adenyl-dom"/>
    <property type="match status" value="1"/>
</dbReference>
<dbReference type="Pfam" id="PF00501">
    <property type="entry name" value="AMP-binding"/>
    <property type="match status" value="1"/>
</dbReference>
<dbReference type="InterPro" id="IPR023213">
    <property type="entry name" value="CAT-like_dom_sf"/>
</dbReference>
<dbReference type="Pfam" id="PF13193">
    <property type="entry name" value="AMP-binding_C"/>
    <property type="match status" value="1"/>
</dbReference>
<dbReference type="PROSITE" id="PS00455">
    <property type="entry name" value="AMP_BINDING"/>
    <property type="match status" value="1"/>
</dbReference>
<dbReference type="Gene3D" id="2.30.38.10">
    <property type="entry name" value="Luciferase, Domain 3"/>
    <property type="match status" value="1"/>
</dbReference>